<gene>
    <name evidence="1" type="ORF">ACFO5X_15185</name>
</gene>
<evidence type="ECO:0000313" key="1">
    <source>
        <dbReference type="EMBL" id="MFC4669907.1"/>
    </source>
</evidence>
<organism evidence="1 2">
    <name type="scientific">Seohaeicola nanhaiensis</name>
    <dbReference type="NCBI Taxonomy" id="1387282"/>
    <lineage>
        <taxon>Bacteria</taxon>
        <taxon>Pseudomonadati</taxon>
        <taxon>Pseudomonadota</taxon>
        <taxon>Alphaproteobacteria</taxon>
        <taxon>Rhodobacterales</taxon>
        <taxon>Roseobacteraceae</taxon>
        <taxon>Seohaeicola</taxon>
    </lineage>
</organism>
<reference evidence="2" key="1">
    <citation type="journal article" date="2019" name="Int. J. Syst. Evol. Microbiol.">
        <title>The Global Catalogue of Microorganisms (GCM) 10K type strain sequencing project: providing services to taxonomists for standard genome sequencing and annotation.</title>
        <authorList>
            <consortium name="The Broad Institute Genomics Platform"/>
            <consortium name="The Broad Institute Genome Sequencing Center for Infectious Disease"/>
            <person name="Wu L."/>
            <person name="Ma J."/>
        </authorList>
    </citation>
    <scope>NUCLEOTIDE SEQUENCE [LARGE SCALE GENOMIC DNA]</scope>
    <source>
        <strain evidence="2">CGMCC 4.7283</strain>
    </source>
</reference>
<name>A0ABV9KIH3_9RHOB</name>
<keyword evidence="2" id="KW-1185">Reference proteome</keyword>
<dbReference type="InterPro" id="IPR027266">
    <property type="entry name" value="TrmE/GcvT-like"/>
</dbReference>
<dbReference type="Gene3D" id="3.30.1360.120">
    <property type="entry name" value="Probable tRNA modification gtpase trme, domain 1"/>
    <property type="match status" value="1"/>
</dbReference>
<protein>
    <submittedName>
        <fullName evidence="1">Sarcosine oxidase subunit gamma</fullName>
    </submittedName>
</protein>
<sequence>MTDLLARTACDGLLPLTAGTVTLSEEPFAPLTSLMPYKGREKDLSAALEATHGVKLPGVNRSASKAGTSVIWFGRGQYLLIGAEPGAALADHAAVVDQTDAWARVRLDGAGAEAVLARLVPVDLRAAVFKRGHTLRSPLQHMMASVTRTGANVFSVMVFRSMAGTLVHDLKTAMEGVAARG</sequence>
<evidence type="ECO:0000313" key="2">
    <source>
        <dbReference type="Proteomes" id="UP001595973"/>
    </source>
</evidence>
<comment type="caution">
    <text evidence="1">The sequence shown here is derived from an EMBL/GenBank/DDBJ whole genome shotgun (WGS) entry which is preliminary data.</text>
</comment>
<accession>A0ABV9KIH3</accession>
<dbReference type="RefSeq" id="WP_380718354.1">
    <property type="nucleotide sequence ID" value="NZ_JBHSGI010000024.1"/>
</dbReference>
<proteinExistence type="predicted"/>
<dbReference type="EMBL" id="JBHSGI010000024">
    <property type="protein sequence ID" value="MFC4669907.1"/>
    <property type="molecule type" value="Genomic_DNA"/>
</dbReference>
<dbReference type="Gene3D" id="3.30.70.1520">
    <property type="entry name" value="Heterotetrameric sarcosine oxidase"/>
    <property type="match status" value="1"/>
</dbReference>
<dbReference type="SUPFAM" id="SSF103025">
    <property type="entry name" value="Folate-binding domain"/>
    <property type="match status" value="1"/>
</dbReference>
<dbReference type="Proteomes" id="UP001595973">
    <property type="component" value="Unassembled WGS sequence"/>
</dbReference>